<gene>
    <name evidence="4" type="ORF">PHET_10813</name>
</gene>
<protein>
    <recommendedName>
        <fullName evidence="3">EGF-like domain-containing protein</fullName>
    </recommendedName>
</protein>
<evidence type="ECO:0000313" key="4">
    <source>
        <dbReference type="EMBL" id="KAF5394639.1"/>
    </source>
</evidence>
<comment type="caution">
    <text evidence="4">The sequence shown here is derived from an EMBL/GenBank/DDBJ whole genome shotgun (WGS) entry which is preliminary data.</text>
</comment>
<comment type="caution">
    <text evidence="2">Lacks conserved residue(s) required for the propagation of feature annotation.</text>
</comment>
<dbReference type="OrthoDB" id="6229058at2759"/>
<dbReference type="PROSITE" id="PS00022">
    <property type="entry name" value="EGF_1"/>
    <property type="match status" value="1"/>
</dbReference>
<dbReference type="FunFam" id="2.10.25.10:FF:000001">
    <property type="entry name" value="Tenascin C"/>
    <property type="match status" value="1"/>
</dbReference>
<dbReference type="PROSITE" id="PS01186">
    <property type="entry name" value="EGF_2"/>
    <property type="match status" value="1"/>
</dbReference>
<dbReference type="Proteomes" id="UP000748531">
    <property type="component" value="Unassembled WGS sequence"/>
</dbReference>
<dbReference type="InterPro" id="IPR000742">
    <property type="entry name" value="EGF"/>
</dbReference>
<dbReference type="Gene3D" id="2.10.25.10">
    <property type="entry name" value="Laminin"/>
    <property type="match status" value="1"/>
</dbReference>
<feature type="non-terminal residue" evidence="4">
    <location>
        <position position="1"/>
    </location>
</feature>
<dbReference type="SMART" id="SM00181">
    <property type="entry name" value="EGF"/>
    <property type="match status" value="2"/>
</dbReference>
<evidence type="ECO:0000256" key="1">
    <source>
        <dbReference type="ARBA" id="ARBA00023180"/>
    </source>
</evidence>
<evidence type="ECO:0000256" key="2">
    <source>
        <dbReference type="PROSITE-ProRule" id="PRU00076"/>
    </source>
</evidence>
<evidence type="ECO:0000313" key="5">
    <source>
        <dbReference type="Proteomes" id="UP000748531"/>
    </source>
</evidence>
<feature type="disulfide bond" evidence="2">
    <location>
        <begin position="63"/>
        <end position="72"/>
    </location>
</feature>
<feature type="disulfide bond" evidence="2">
    <location>
        <begin position="46"/>
        <end position="56"/>
    </location>
</feature>
<dbReference type="Pfam" id="PF23106">
    <property type="entry name" value="EGF_Teneurin"/>
    <property type="match status" value="1"/>
</dbReference>
<dbReference type="EMBL" id="LUCH01017973">
    <property type="protein sequence ID" value="KAF5394639.1"/>
    <property type="molecule type" value="Genomic_DNA"/>
</dbReference>
<name>A0A8J4SYS0_9TREM</name>
<proteinExistence type="predicted"/>
<sequence>SCAGNCGDRGRCVQPNTCLCEDKRLRISCEADDEERMQSDQAADTCADNCHGHGRCNSGKCQCDLGFSGERCEKDYIKVETSEATWQVTVLFVLGGDNQT</sequence>
<keyword evidence="1" id="KW-0325">Glycoprotein</keyword>
<keyword evidence="2" id="KW-0245">EGF-like domain</keyword>
<reference evidence="4" key="1">
    <citation type="submission" date="2019-05" db="EMBL/GenBank/DDBJ databases">
        <title>Annotation for the trematode Paragonimus heterotremus.</title>
        <authorList>
            <person name="Choi Y.-J."/>
        </authorList>
    </citation>
    <scope>NUCLEOTIDE SEQUENCE</scope>
    <source>
        <strain evidence="4">LC</strain>
    </source>
</reference>
<dbReference type="AlphaFoldDB" id="A0A8J4SYS0"/>
<dbReference type="PROSITE" id="PS50026">
    <property type="entry name" value="EGF_3"/>
    <property type="match status" value="1"/>
</dbReference>
<evidence type="ECO:0000259" key="3">
    <source>
        <dbReference type="PROSITE" id="PS50026"/>
    </source>
</evidence>
<organism evidence="4 5">
    <name type="scientific">Paragonimus heterotremus</name>
    <dbReference type="NCBI Taxonomy" id="100268"/>
    <lineage>
        <taxon>Eukaryota</taxon>
        <taxon>Metazoa</taxon>
        <taxon>Spiralia</taxon>
        <taxon>Lophotrochozoa</taxon>
        <taxon>Platyhelminthes</taxon>
        <taxon>Trematoda</taxon>
        <taxon>Digenea</taxon>
        <taxon>Plagiorchiida</taxon>
        <taxon>Troglotremata</taxon>
        <taxon>Troglotrematidae</taxon>
        <taxon>Paragonimus</taxon>
    </lineage>
</organism>
<keyword evidence="2" id="KW-1015">Disulfide bond</keyword>
<accession>A0A8J4SYS0</accession>
<feature type="domain" description="EGF-like" evidence="3">
    <location>
        <begin position="42"/>
        <end position="73"/>
    </location>
</feature>
<keyword evidence="5" id="KW-1185">Reference proteome</keyword>
<dbReference type="SUPFAM" id="SSF57196">
    <property type="entry name" value="EGF/Laminin"/>
    <property type="match status" value="1"/>
</dbReference>